<evidence type="ECO:0000313" key="2">
    <source>
        <dbReference type="EMBL" id="TWE20038.1"/>
    </source>
</evidence>
<gene>
    <name evidence="2" type="ORF">FB465_5180</name>
</gene>
<proteinExistence type="predicted"/>
<sequence length="53" mass="5949">MTEHQDTESGADAVTSLHHCGNPDIDHLIDEIQHPETEQALYEMPARPARPED</sequence>
<dbReference type="Proteomes" id="UP000318416">
    <property type="component" value="Unassembled WGS sequence"/>
</dbReference>
<feature type="region of interest" description="Disordered" evidence="1">
    <location>
        <begin position="1"/>
        <end position="25"/>
    </location>
</feature>
<evidence type="ECO:0000313" key="3">
    <source>
        <dbReference type="Proteomes" id="UP000318416"/>
    </source>
</evidence>
<evidence type="ECO:0000256" key="1">
    <source>
        <dbReference type="SAM" id="MobiDB-lite"/>
    </source>
</evidence>
<accession>A0A561EWQ7</accession>
<keyword evidence="3" id="KW-1185">Reference proteome</keyword>
<reference evidence="2 3" key="1">
    <citation type="submission" date="2019-06" db="EMBL/GenBank/DDBJ databases">
        <title>Sequencing the genomes of 1000 actinobacteria strains.</title>
        <authorList>
            <person name="Klenk H.-P."/>
        </authorList>
    </citation>
    <scope>NUCLEOTIDE SEQUENCE [LARGE SCALE GENOMIC DNA]</scope>
    <source>
        <strain evidence="2 3">DSM 41649</strain>
    </source>
</reference>
<protein>
    <submittedName>
        <fullName evidence="2">Uncharacterized protein</fullName>
    </submittedName>
</protein>
<organism evidence="2 3">
    <name type="scientific">Kitasatospora atroaurantiaca</name>
    <dbReference type="NCBI Taxonomy" id="285545"/>
    <lineage>
        <taxon>Bacteria</taxon>
        <taxon>Bacillati</taxon>
        <taxon>Actinomycetota</taxon>
        <taxon>Actinomycetes</taxon>
        <taxon>Kitasatosporales</taxon>
        <taxon>Streptomycetaceae</taxon>
        <taxon>Kitasatospora</taxon>
    </lineage>
</organism>
<dbReference type="AlphaFoldDB" id="A0A561EWQ7"/>
<dbReference type="RefSeq" id="WP_170290686.1">
    <property type="nucleotide sequence ID" value="NZ_BAAABR010000060.1"/>
</dbReference>
<comment type="caution">
    <text evidence="2">The sequence shown here is derived from an EMBL/GenBank/DDBJ whole genome shotgun (WGS) entry which is preliminary data.</text>
</comment>
<dbReference type="EMBL" id="VIVR01000001">
    <property type="protein sequence ID" value="TWE20038.1"/>
    <property type="molecule type" value="Genomic_DNA"/>
</dbReference>
<name>A0A561EWQ7_9ACTN</name>